<dbReference type="GO" id="GO:0004557">
    <property type="term" value="F:alpha-galactosidase activity"/>
    <property type="evidence" value="ECO:0007669"/>
    <property type="project" value="UniProtKB-EC"/>
</dbReference>
<evidence type="ECO:0000256" key="5">
    <source>
        <dbReference type="ARBA" id="ARBA00023295"/>
    </source>
</evidence>
<dbReference type="Pfam" id="PF23764">
    <property type="entry name" value="Beta-barrel_GLAA-B_II"/>
    <property type="match status" value="1"/>
</dbReference>
<evidence type="ECO:0000256" key="4">
    <source>
        <dbReference type="ARBA" id="ARBA00022801"/>
    </source>
</evidence>
<evidence type="ECO:0000256" key="1">
    <source>
        <dbReference type="ARBA" id="ARBA00001255"/>
    </source>
</evidence>
<dbReference type="Gene3D" id="2.160.20.10">
    <property type="entry name" value="Single-stranded right-handed beta-helix, Pectin lyase-like"/>
    <property type="match status" value="2"/>
</dbReference>
<reference evidence="7" key="1">
    <citation type="submission" date="2022-10" db="EMBL/GenBank/DDBJ databases">
        <title>Comparative genomic analysis of Cohnella hashimotonis sp. nov., isolated from the International Space Station.</title>
        <authorList>
            <person name="Simpson A."/>
            <person name="Venkateswaran K."/>
        </authorList>
    </citation>
    <scope>NUCLEOTIDE SEQUENCE</scope>
    <source>
        <strain evidence="7">DSM 28161</strain>
    </source>
</reference>
<comment type="caution">
    <text evidence="7">The sequence shown here is derived from an EMBL/GenBank/DDBJ whole genome shotgun (WGS) entry which is preliminary data.</text>
</comment>
<evidence type="ECO:0000256" key="3">
    <source>
        <dbReference type="ARBA" id="ARBA00022737"/>
    </source>
</evidence>
<evidence type="ECO:0000313" key="8">
    <source>
        <dbReference type="Proteomes" id="UP001153404"/>
    </source>
</evidence>
<keyword evidence="8" id="KW-1185">Reference proteome</keyword>
<dbReference type="RefSeq" id="WP_277539550.1">
    <property type="nucleotide sequence ID" value="NZ_JAPDIA010000009.1"/>
</dbReference>
<accession>A0A9X4L1N5</accession>
<comment type="catalytic activity">
    <reaction evidence="2">
        <text>Hydrolysis of terminal, non-reducing branched (1-&gt;3)-alpha-D-galactosidic residues, producing free D-galactose.</text>
        <dbReference type="EC" id="3.2.1.n1"/>
    </reaction>
</comment>
<dbReference type="SMART" id="SM00710">
    <property type="entry name" value="PbH1"/>
    <property type="match status" value="4"/>
</dbReference>
<sequence length="594" mass="64946">MRESDRLTGAEPTVWRLEDFGAKPDSGEDTAVAMRQAIAAAANSEGAALLTCGPGRYDFYDDEAARVPYFITNTASETENPDVTKTIGIYMKGVRDLTLDGKGALFVFHGKQTMLALDGCRRIAIRNVRMDYAEPTVTEAKVTGVGGDWLELEIHPDSRCVVEEGKLYWIGKGWRFREGPMQAYDPARDTTWRIDNVIEAATTAEAIGPRNVRLGFGGTAFAAAAKALGEIKPGYVLQSRDGIRDQVGAFLLNSRDIAMEDVGMHFMHGLGIVGQYSENLSFGRMELAPRPETGRTAAAFADCIHLMGCRGRIEIADSRFAGAHDDAINIHGTYLQIADRPAPDVVEVRFMHPQSYGFEAFRAGDEIEFARRRSLTAFGTGRVRSVERLDDRTLRLTLAEPAPAAADIEPGDVVENVTWTPEVRIAGNRIARIPTRGILITTRRRAVIEGNTFERMRMSAVLVEGDASSWFESGPVHDLTIRGNRFVACGDADTPVIAVTPAIDEPDPARPVHRRIRIEGNRFETRDALVLKAKGAADVSFTENEIRAAAVKGGGLGAFSAFITIEETIRMTACADTDVRDNRFFVSEDIGGLA</sequence>
<dbReference type="AlphaFoldDB" id="A0A9X4L1N5"/>
<dbReference type="EMBL" id="JAPDIA010000009">
    <property type="protein sequence ID" value="MDG0814583.1"/>
    <property type="molecule type" value="Genomic_DNA"/>
</dbReference>
<evidence type="ECO:0000313" key="7">
    <source>
        <dbReference type="EMBL" id="MDG0814583.1"/>
    </source>
</evidence>
<keyword evidence="3" id="KW-0677">Repeat</keyword>
<dbReference type="InterPro" id="IPR012334">
    <property type="entry name" value="Pectin_lyas_fold"/>
</dbReference>
<dbReference type="InterPro" id="IPR006626">
    <property type="entry name" value="PbH1"/>
</dbReference>
<protein>
    <submittedName>
        <fullName evidence="7">Right-handed parallel beta-helix repeat-containing protein</fullName>
    </submittedName>
</protein>
<organism evidence="7 8">
    <name type="scientific">Cohnella rhizosphaerae</name>
    <dbReference type="NCBI Taxonomy" id="1457232"/>
    <lineage>
        <taxon>Bacteria</taxon>
        <taxon>Bacillati</taxon>
        <taxon>Bacillota</taxon>
        <taxon>Bacilli</taxon>
        <taxon>Bacillales</taxon>
        <taxon>Paenibacillaceae</taxon>
        <taxon>Cohnella</taxon>
    </lineage>
</organism>
<dbReference type="Proteomes" id="UP001153404">
    <property type="component" value="Unassembled WGS sequence"/>
</dbReference>
<comment type="catalytic activity">
    <reaction evidence="1">
        <text>Hydrolysis of terminal, non-reducing alpha-D-galactose residues in alpha-D-galactosides, including galactose oligosaccharides, galactomannans and galactolipids.</text>
        <dbReference type="EC" id="3.2.1.22"/>
    </reaction>
</comment>
<name>A0A9X4L1N5_9BACL</name>
<feature type="domain" description="GLAA-B beta-barrel" evidence="6">
    <location>
        <begin position="346"/>
        <end position="414"/>
    </location>
</feature>
<dbReference type="InterPro" id="IPR011050">
    <property type="entry name" value="Pectin_lyase_fold/virulence"/>
</dbReference>
<dbReference type="SUPFAM" id="SSF51126">
    <property type="entry name" value="Pectin lyase-like"/>
    <property type="match status" value="1"/>
</dbReference>
<keyword evidence="4" id="KW-0378">Hydrolase</keyword>
<proteinExistence type="predicted"/>
<evidence type="ECO:0000256" key="2">
    <source>
        <dbReference type="ARBA" id="ARBA00001271"/>
    </source>
</evidence>
<gene>
    <name evidence="7" type="ORF">OMP40_38845</name>
</gene>
<dbReference type="InterPro" id="IPR056441">
    <property type="entry name" value="Beta-barrel_GLAA-B_II"/>
</dbReference>
<evidence type="ECO:0000259" key="6">
    <source>
        <dbReference type="Pfam" id="PF23764"/>
    </source>
</evidence>
<keyword evidence="5" id="KW-0326">Glycosidase</keyword>